<feature type="region of interest" description="Disordered" evidence="5">
    <location>
        <begin position="318"/>
        <end position="352"/>
    </location>
</feature>
<dbReference type="FunFam" id="3.30.160.60:FF:000446">
    <property type="entry name" value="Zinc finger protein"/>
    <property type="match status" value="1"/>
</dbReference>
<evidence type="ECO:0000256" key="4">
    <source>
        <dbReference type="ARBA" id="ARBA00022833"/>
    </source>
</evidence>
<evidence type="ECO:0000256" key="3">
    <source>
        <dbReference type="ARBA" id="ARBA00022771"/>
    </source>
</evidence>
<evidence type="ECO:0000256" key="2">
    <source>
        <dbReference type="ARBA" id="ARBA00022737"/>
    </source>
</evidence>
<feature type="region of interest" description="Disordered" evidence="5">
    <location>
        <begin position="373"/>
        <end position="400"/>
    </location>
</feature>
<dbReference type="EMBL" id="OB660101">
    <property type="protein sequence ID" value="CAD7222749.1"/>
    <property type="molecule type" value="Genomic_DNA"/>
</dbReference>
<dbReference type="InterPro" id="IPR013087">
    <property type="entry name" value="Znf_C2H2_type"/>
</dbReference>
<organism evidence="6">
    <name type="scientific">Cyprideis torosa</name>
    <dbReference type="NCBI Taxonomy" id="163714"/>
    <lineage>
        <taxon>Eukaryota</taxon>
        <taxon>Metazoa</taxon>
        <taxon>Ecdysozoa</taxon>
        <taxon>Arthropoda</taxon>
        <taxon>Crustacea</taxon>
        <taxon>Oligostraca</taxon>
        <taxon>Ostracoda</taxon>
        <taxon>Podocopa</taxon>
        <taxon>Podocopida</taxon>
        <taxon>Cytherocopina</taxon>
        <taxon>Cytheroidea</taxon>
        <taxon>Cytherideidae</taxon>
        <taxon>Cyprideis</taxon>
    </lineage>
</organism>
<keyword evidence="3" id="KW-0863">Zinc-finger</keyword>
<feature type="region of interest" description="Disordered" evidence="5">
    <location>
        <begin position="113"/>
        <end position="146"/>
    </location>
</feature>
<keyword evidence="1" id="KW-0479">Metal-binding</keyword>
<feature type="compositionally biased region" description="Basic residues" evidence="5">
    <location>
        <begin position="331"/>
        <end position="342"/>
    </location>
</feature>
<name>A0A7R8W0X5_9CRUS</name>
<keyword evidence="4" id="KW-0862">Zinc</keyword>
<evidence type="ECO:0000256" key="1">
    <source>
        <dbReference type="ARBA" id="ARBA00022723"/>
    </source>
</evidence>
<dbReference type="PROSITE" id="PS00028">
    <property type="entry name" value="ZINC_FINGER_C2H2_1"/>
    <property type="match status" value="6"/>
</dbReference>
<accession>A0A7R8W0X5</accession>
<dbReference type="GO" id="GO:0000978">
    <property type="term" value="F:RNA polymerase II cis-regulatory region sequence-specific DNA binding"/>
    <property type="evidence" value="ECO:0007669"/>
    <property type="project" value="TreeGrafter"/>
</dbReference>
<gene>
    <name evidence="6" type="ORF">CTOB1V02_LOCUS748</name>
</gene>
<dbReference type="SUPFAM" id="SSF57667">
    <property type="entry name" value="beta-beta-alpha zinc fingers"/>
    <property type="match status" value="4"/>
</dbReference>
<proteinExistence type="predicted"/>
<dbReference type="GO" id="GO:0005634">
    <property type="term" value="C:nucleus"/>
    <property type="evidence" value="ECO:0007669"/>
    <property type="project" value="UniProtKB-ARBA"/>
</dbReference>
<dbReference type="Gene3D" id="3.30.160.60">
    <property type="entry name" value="Classic Zinc Finger"/>
    <property type="match status" value="5"/>
</dbReference>
<evidence type="ECO:0000313" key="6">
    <source>
        <dbReference type="EMBL" id="CAD7222749.1"/>
    </source>
</evidence>
<evidence type="ECO:0000256" key="5">
    <source>
        <dbReference type="SAM" id="MobiDB-lite"/>
    </source>
</evidence>
<feature type="compositionally biased region" description="Low complexity" evidence="5">
    <location>
        <begin position="216"/>
        <end position="233"/>
    </location>
</feature>
<feature type="region of interest" description="Disordered" evidence="5">
    <location>
        <begin position="684"/>
        <end position="715"/>
    </location>
</feature>
<keyword evidence="2" id="KW-0677">Repeat</keyword>
<dbReference type="GO" id="GO:0000981">
    <property type="term" value="F:DNA-binding transcription factor activity, RNA polymerase II-specific"/>
    <property type="evidence" value="ECO:0007669"/>
    <property type="project" value="TreeGrafter"/>
</dbReference>
<dbReference type="GO" id="GO:0008270">
    <property type="term" value="F:zinc ion binding"/>
    <property type="evidence" value="ECO:0007669"/>
    <property type="project" value="UniProtKB-KW"/>
</dbReference>
<dbReference type="PANTHER" id="PTHR23226">
    <property type="entry name" value="ZINC FINGER AND SCAN DOMAIN-CONTAINING"/>
    <property type="match status" value="1"/>
</dbReference>
<feature type="compositionally biased region" description="Pro residues" evidence="5">
    <location>
        <begin position="123"/>
        <end position="137"/>
    </location>
</feature>
<feature type="compositionally biased region" description="Polar residues" evidence="5">
    <location>
        <begin position="382"/>
        <end position="392"/>
    </location>
</feature>
<dbReference type="OrthoDB" id="6077919at2759"/>
<dbReference type="SMART" id="SM00355">
    <property type="entry name" value="ZnF_C2H2"/>
    <property type="match status" value="9"/>
</dbReference>
<reference evidence="6" key="1">
    <citation type="submission" date="2020-11" db="EMBL/GenBank/DDBJ databases">
        <authorList>
            <person name="Tran Van P."/>
        </authorList>
    </citation>
    <scope>NUCLEOTIDE SEQUENCE</scope>
</reference>
<protein>
    <submittedName>
        <fullName evidence="6">Uncharacterized protein</fullName>
    </submittedName>
</protein>
<dbReference type="InterPro" id="IPR036236">
    <property type="entry name" value="Znf_C2H2_sf"/>
</dbReference>
<sequence>MEPEQAVASSVKKKAILNLSKSNSHSAQVLSSGADPDGSDLKNSIPMYLPLSLGISTSSVITSSSAEIPCLQESVCLQQPTQLLTGVSLSHSPTTLTLLSNVALSSESPRSSLALPQFSLSPSHPPPPRPPPIPQPPVVVTTSVSQRPPCLHPHVALPSTQAGTASSGAQPLFALVKTEPSIHVAAANGEPLPQGSVTSLVLSPSAAATLLANAGSSIPPSSSYPTPSATSAPQQLLPQTSTSATTSFVVCCPTCGCTNYRPHHLQPEPCPSMQVEMLRIQDNNIGGGAIEDFQHMTAAVLESEADLKAGSSMAVAVNGSPAQSDVDSVAKKKRAKRSRRNRSTPSTPRVKEVLQERSDAEWWLNGTSLVPKREAEEVPTEQVKNVTSTNGPRPSKYPMQELLPLGSTKCPFCPKTNRIRRQLKMHISRVHLKTARYPCPDCPEEFFTKAVMIRHRNKTHLGVSFACDQCDKIFYLKKFRDKHVETVHSGLDIMTRKLSQKVVIQCRSCPHISNSKAAAQNHERTHTDERPFMCEECGMGLKSAFSLKEHMACAHGVGAKEETCEICSKTLPTRRSLIRHVKDVHGETHNCPKCGKQFRRIQPFRQHLARHTGNEEEVKPHSCSTCGKRYAKPKTLQEHMHSHMGEKPYSCKIVDCEYRTNFKANVYKHMRTAHKVPVKGVRATSPALPVDPTTPAAAEHSKHTDLAPPSPTAQRHSMELVSVVDGMSLGSSSSSVVTYSPLTTTQLPSSKPSTSSVTPQQHSVASYTAPLSAMNFATMVLYGANAT</sequence>
<dbReference type="PANTHER" id="PTHR23226:SF385">
    <property type="entry name" value="IP01388P"/>
    <property type="match status" value="1"/>
</dbReference>
<feature type="region of interest" description="Disordered" evidence="5">
    <location>
        <begin position="216"/>
        <end position="236"/>
    </location>
</feature>
<dbReference type="PROSITE" id="PS50157">
    <property type="entry name" value="ZINC_FINGER_C2H2_2"/>
    <property type="match status" value="7"/>
</dbReference>
<dbReference type="AlphaFoldDB" id="A0A7R8W0X5"/>